<accession>A0A0F3QBS0</accession>
<keyword evidence="2" id="KW-1185">Reference proteome</keyword>
<reference evidence="1 2" key="1">
    <citation type="submission" date="2015-02" db="EMBL/GenBank/DDBJ databases">
        <title>Genome Sequencing of Rickettsiales.</title>
        <authorList>
            <person name="Daugherty S.C."/>
            <person name="Su Q."/>
            <person name="Abolude K."/>
            <person name="Beier-Sexton M."/>
            <person name="Carlyon J.A."/>
            <person name="Carter R."/>
            <person name="Day N.P."/>
            <person name="Dumler S.J."/>
            <person name="Dyachenko V."/>
            <person name="Godinez A."/>
            <person name="Kurtti T.J."/>
            <person name="Lichay M."/>
            <person name="Mullins K.E."/>
            <person name="Ott S."/>
            <person name="Pappas-Brown V."/>
            <person name="Paris D.H."/>
            <person name="Patel P."/>
            <person name="Richards A.L."/>
            <person name="Sadzewicz L."/>
            <person name="Sears K."/>
            <person name="Seidman D."/>
            <person name="Sengamalay N."/>
            <person name="Stenos J."/>
            <person name="Tallon L.J."/>
            <person name="Vincent G."/>
            <person name="Fraser C.M."/>
            <person name="Munderloh U."/>
            <person name="Dunning-Hotopp J.C."/>
        </authorList>
    </citation>
    <scope>NUCLEOTIDE SEQUENCE [LARGE SCALE GENOMIC DNA]</scope>
    <source>
        <strain evidence="1 2">RML An4</strain>
    </source>
</reference>
<evidence type="ECO:0000313" key="2">
    <source>
        <dbReference type="Proteomes" id="UP000033661"/>
    </source>
</evidence>
<comment type="caution">
    <text evidence="1">The sequence shown here is derived from an EMBL/GenBank/DDBJ whole genome shotgun (WGS) entry which is preliminary data.</text>
</comment>
<dbReference type="PATRIC" id="fig|1359193.3.peg.996"/>
<protein>
    <submittedName>
        <fullName evidence="1">Uncharacterized protein</fullName>
    </submittedName>
</protein>
<name>A0A0F3QBS0_RICBE</name>
<sequence>MKINEIKMDYWLLVNSKKHITGKGNATKYDVIEAVKRKDLNRLIITKPIAWHCLIMF</sequence>
<organism evidence="1 2">
    <name type="scientific">Rickettsia bellii str. RML An4</name>
    <dbReference type="NCBI Taxonomy" id="1359193"/>
    <lineage>
        <taxon>Bacteria</taxon>
        <taxon>Pseudomonadati</taxon>
        <taxon>Pseudomonadota</taxon>
        <taxon>Alphaproteobacteria</taxon>
        <taxon>Rickettsiales</taxon>
        <taxon>Rickettsiaceae</taxon>
        <taxon>Rickettsieae</taxon>
        <taxon>Rickettsia</taxon>
        <taxon>belli group</taxon>
    </lineage>
</organism>
<dbReference type="EMBL" id="LAOI01000001">
    <property type="protein sequence ID" value="KJV90035.1"/>
    <property type="molecule type" value="Genomic_DNA"/>
</dbReference>
<dbReference type="AlphaFoldDB" id="A0A0F3QBS0"/>
<gene>
    <name evidence="1" type="ORF">RBEAN4_1033</name>
</gene>
<dbReference type="Proteomes" id="UP000033661">
    <property type="component" value="Unassembled WGS sequence"/>
</dbReference>
<evidence type="ECO:0000313" key="1">
    <source>
        <dbReference type="EMBL" id="KJV90035.1"/>
    </source>
</evidence>
<proteinExistence type="predicted"/>